<reference evidence="1" key="1">
    <citation type="submission" date="2020-10" db="EMBL/GenBank/DDBJ databases">
        <title>Bacterium isolated from coastal waters sediment.</title>
        <authorList>
            <person name="Chen R.-J."/>
            <person name="Lu D.-C."/>
            <person name="Zhu K.-L."/>
            <person name="Du Z.-J."/>
        </authorList>
    </citation>
    <scope>NUCLEOTIDE SEQUENCE</scope>
    <source>
        <strain evidence="1">N1Y112</strain>
    </source>
</reference>
<dbReference type="AlphaFoldDB" id="A0A8J7K6V2"/>
<keyword evidence="2" id="KW-1185">Reference proteome</keyword>
<evidence type="ECO:0008006" key="3">
    <source>
        <dbReference type="Google" id="ProtNLM"/>
    </source>
</evidence>
<dbReference type="RefSeq" id="WP_193954791.1">
    <property type="nucleotide sequence ID" value="NZ_JADEYS010000022.1"/>
</dbReference>
<dbReference type="InterPro" id="IPR027417">
    <property type="entry name" value="P-loop_NTPase"/>
</dbReference>
<organism evidence="1 2">
    <name type="scientific">Pontibacterium sinense</name>
    <dbReference type="NCBI Taxonomy" id="2781979"/>
    <lineage>
        <taxon>Bacteria</taxon>
        <taxon>Pseudomonadati</taxon>
        <taxon>Pseudomonadota</taxon>
        <taxon>Gammaproteobacteria</taxon>
        <taxon>Oceanospirillales</taxon>
        <taxon>Oceanospirillaceae</taxon>
        <taxon>Pontibacterium</taxon>
    </lineage>
</organism>
<dbReference type="Gene3D" id="3.40.50.300">
    <property type="entry name" value="P-loop containing nucleotide triphosphate hydrolases"/>
    <property type="match status" value="1"/>
</dbReference>
<dbReference type="PANTHER" id="PTHR32175:SF26">
    <property type="entry name" value="PROTEIN, PUTATIVE, EXPRESSED-RELATED"/>
    <property type="match status" value="1"/>
</dbReference>
<gene>
    <name evidence="1" type="ORF">IOQ59_17685</name>
</gene>
<comment type="caution">
    <text evidence="1">The sequence shown here is derived from an EMBL/GenBank/DDBJ whole genome shotgun (WGS) entry which is preliminary data.</text>
</comment>
<name>A0A8J7K6V2_9GAMM</name>
<dbReference type="Proteomes" id="UP000640333">
    <property type="component" value="Unassembled WGS sequence"/>
</dbReference>
<protein>
    <recommendedName>
        <fullName evidence="3">Sulfotransferase</fullName>
    </recommendedName>
</protein>
<dbReference type="EMBL" id="JADEYS010000022">
    <property type="protein sequence ID" value="MBE9399095.1"/>
    <property type="molecule type" value="Genomic_DNA"/>
</dbReference>
<proteinExistence type="predicted"/>
<sequence length="268" mass="30646">MNKHFVLTSGRSGSNYISSLLTKHPNVINYGEVLGEWTTGYKVNKYLIGQGDAGKYLDFIYRGKGYFQLSQTYARLKSVVSSQGVVNKKWSDITSYGIKDFAMTLIQRDAPDFLKQNPDIRVINLYRENALRRFASVQLLDETGVVSTDHAQVDAAAALKLKKQVYLDPNTILADLQRTQQVVQDQLDMVAQLPEEQVLTIRYEDLFASEEAKHDFAANMFKFIGVEPLELSSSHKKLNSDNLKELISNYDEIFEICKGSEFERYFYY</sequence>
<dbReference type="InterPro" id="IPR052796">
    <property type="entry name" value="Nod_factor_sulfotransferase"/>
</dbReference>
<evidence type="ECO:0000313" key="1">
    <source>
        <dbReference type="EMBL" id="MBE9399095.1"/>
    </source>
</evidence>
<dbReference type="SUPFAM" id="SSF52540">
    <property type="entry name" value="P-loop containing nucleoside triphosphate hydrolases"/>
    <property type="match status" value="1"/>
</dbReference>
<evidence type="ECO:0000313" key="2">
    <source>
        <dbReference type="Proteomes" id="UP000640333"/>
    </source>
</evidence>
<dbReference type="PANTHER" id="PTHR32175">
    <property type="entry name" value="PROTEIN, PUTATIVE, EXPRESSED-RELATED"/>
    <property type="match status" value="1"/>
</dbReference>
<accession>A0A8J7K6V2</accession>